<protein>
    <recommendedName>
        <fullName evidence="7">Thioredoxin domain-containing protein</fullName>
    </recommendedName>
</protein>
<gene>
    <name evidence="8" type="ORF">TH53_04475</name>
</gene>
<keyword evidence="3" id="KW-0249">Electron transport</keyword>
<accession>A0A0D0GV45</accession>
<dbReference type="AlphaFoldDB" id="A0A0D0GV45"/>
<dbReference type="SUPFAM" id="SSF52833">
    <property type="entry name" value="Thioredoxin-like"/>
    <property type="match status" value="1"/>
</dbReference>
<dbReference type="PIRSF" id="PIRSF000077">
    <property type="entry name" value="Thioredoxin"/>
    <property type="match status" value="1"/>
</dbReference>
<dbReference type="PROSITE" id="PS00194">
    <property type="entry name" value="THIOREDOXIN_1"/>
    <property type="match status" value="1"/>
</dbReference>
<evidence type="ECO:0000256" key="4">
    <source>
        <dbReference type="ARBA" id="ARBA00023157"/>
    </source>
</evidence>
<dbReference type="InterPro" id="IPR017937">
    <property type="entry name" value="Thioredoxin_CS"/>
</dbReference>
<dbReference type="PANTHER" id="PTHR45663">
    <property type="entry name" value="GEO12009P1"/>
    <property type="match status" value="1"/>
</dbReference>
<feature type="domain" description="Thioredoxin" evidence="7">
    <location>
        <begin position="1"/>
        <end position="99"/>
    </location>
</feature>
<organism evidence="8 9">
    <name type="scientific">Pedobacter lusitanus</name>
    <dbReference type="NCBI Taxonomy" id="1503925"/>
    <lineage>
        <taxon>Bacteria</taxon>
        <taxon>Pseudomonadati</taxon>
        <taxon>Bacteroidota</taxon>
        <taxon>Sphingobacteriia</taxon>
        <taxon>Sphingobacteriales</taxon>
        <taxon>Sphingobacteriaceae</taxon>
        <taxon>Pedobacter</taxon>
    </lineage>
</organism>
<evidence type="ECO:0000256" key="5">
    <source>
        <dbReference type="ARBA" id="ARBA00023284"/>
    </source>
</evidence>
<evidence type="ECO:0000256" key="1">
    <source>
        <dbReference type="ARBA" id="ARBA00008987"/>
    </source>
</evidence>
<comment type="similarity">
    <text evidence="1">Belongs to the thioredoxin family.</text>
</comment>
<keyword evidence="2" id="KW-0813">Transport</keyword>
<keyword evidence="5 6" id="KW-0676">Redox-active center</keyword>
<evidence type="ECO:0000313" key="8">
    <source>
        <dbReference type="EMBL" id="KIO78276.1"/>
    </source>
</evidence>
<dbReference type="Proteomes" id="UP000032049">
    <property type="component" value="Unassembled WGS sequence"/>
</dbReference>
<dbReference type="EMBL" id="JXRA01000017">
    <property type="protein sequence ID" value="KIO78276.1"/>
    <property type="molecule type" value="Genomic_DNA"/>
</dbReference>
<dbReference type="STRING" id="1503925.TH53_04475"/>
<feature type="disulfide bond" description="Redox-active" evidence="6">
    <location>
        <begin position="23"/>
        <end position="26"/>
    </location>
</feature>
<keyword evidence="9" id="KW-1185">Reference proteome</keyword>
<dbReference type="InterPro" id="IPR013766">
    <property type="entry name" value="Thioredoxin_domain"/>
</dbReference>
<evidence type="ECO:0000313" key="9">
    <source>
        <dbReference type="Proteomes" id="UP000032049"/>
    </source>
</evidence>
<name>A0A0D0GV45_9SPHI</name>
<dbReference type="Gene3D" id="3.40.30.10">
    <property type="entry name" value="Glutaredoxin"/>
    <property type="match status" value="1"/>
</dbReference>
<sequence length="99" mass="11169">MNELNTLKATEKPVLLQFSATWCGPCKMLSPIIDDVERKIGGMATVKRIDVDSGSQLVVDFFIRSVPTLVILDKHGDIYWRHIGLVSEKEILKRIESLT</sequence>
<keyword evidence="4 6" id="KW-1015">Disulfide bond</keyword>
<dbReference type="GO" id="GO:0005829">
    <property type="term" value="C:cytosol"/>
    <property type="evidence" value="ECO:0007669"/>
    <property type="project" value="TreeGrafter"/>
</dbReference>
<dbReference type="GO" id="GO:0015035">
    <property type="term" value="F:protein-disulfide reductase activity"/>
    <property type="evidence" value="ECO:0007669"/>
    <property type="project" value="InterPro"/>
</dbReference>
<dbReference type="PRINTS" id="PR00421">
    <property type="entry name" value="THIOREDOXIN"/>
</dbReference>
<reference evidence="8 9" key="1">
    <citation type="submission" date="2015-01" db="EMBL/GenBank/DDBJ databases">
        <title>Draft genome sequence of Pedobacter sp. NL19 isolated from sludge of an effluent treatment pond in an abandoned uranium mine.</title>
        <authorList>
            <person name="Santos T."/>
            <person name="Caetano T."/>
            <person name="Covas C."/>
            <person name="Cruz A."/>
            <person name="Mendo S."/>
        </authorList>
    </citation>
    <scope>NUCLEOTIDE SEQUENCE [LARGE SCALE GENOMIC DNA]</scope>
    <source>
        <strain evidence="8 9">NL19</strain>
    </source>
</reference>
<dbReference type="GO" id="GO:0045454">
    <property type="term" value="P:cell redox homeostasis"/>
    <property type="evidence" value="ECO:0007669"/>
    <property type="project" value="TreeGrafter"/>
</dbReference>
<dbReference type="InterPro" id="IPR005746">
    <property type="entry name" value="Thioredoxin"/>
</dbReference>
<dbReference type="CDD" id="cd02947">
    <property type="entry name" value="TRX_family"/>
    <property type="match status" value="1"/>
</dbReference>
<proteinExistence type="inferred from homology"/>
<dbReference type="OrthoDB" id="9790390at2"/>
<dbReference type="Pfam" id="PF00085">
    <property type="entry name" value="Thioredoxin"/>
    <property type="match status" value="1"/>
</dbReference>
<evidence type="ECO:0000256" key="6">
    <source>
        <dbReference type="PIRSR" id="PIRSR000077-4"/>
    </source>
</evidence>
<dbReference type="RefSeq" id="WP_041878775.1">
    <property type="nucleotide sequence ID" value="NZ_CP157278.1"/>
</dbReference>
<dbReference type="PANTHER" id="PTHR45663:SF11">
    <property type="entry name" value="GEO12009P1"/>
    <property type="match status" value="1"/>
</dbReference>
<comment type="caution">
    <text evidence="8">The sequence shown here is derived from an EMBL/GenBank/DDBJ whole genome shotgun (WGS) entry which is preliminary data.</text>
</comment>
<evidence type="ECO:0000256" key="3">
    <source>
        <dbReference type="ARBA" id="ARBA00022982"/>
    </source>
</evidence>
<evidence type="ECO:0000259" key="7">
    <source>
        <dbReference type="PROSITE" id="PS51352"/>
    </source>
</evidence>
<dbReference type="InterPro" id="IPR036249">
    <property type="entry name" value="Thioredoxin-like_sf"/>
</dbReference>
<evidence type="ECO:0000256" key="2">
    <source>
        <dbReference type="ARBA" id="ARBA00022448"/>
    </source>
</evidence>
<dbReference type="PROSITE" id="PS51352">
    <property type="entry name" value="THIOREDOXIN_2"/>
    <property type="match status" value="1"/>
</dbReference>